<dbReference type="EMBL" id="JAWIZZ010000006">
    <property type="protein sequence ID" value="KAK5782309.1"/>
    <property type="molecule type" value="Genomic_DNA"/>
</dbReference>
<protein>
    <submittedName>
        <fullName evidence="2">Uncharacterized protein</fullName>
    </submittedName>
</protein>
<dbReference type="Proteomes" id="UP001306508">
    <property type="component" value="Unassembled WGS sequence"/>
</dbReference>
<comment type="caution">
    <text evidence="2">The sequence shown here is derived from an EMBL/GenBank/DDBJ whole genome shotgun (WGS) entry which is preliminary data.</text>
</comment>
<sequence>MTDSDFKPIQGSNALYSLKKEIIIPKYTTTTYNSIFQQVKNELKQVETDIVHIFNTISTDIHCEMKQEELLDLKLKSTLKHLKHSYKRISKLRIKSSKYHLQNDTCIFSKHLYHMESSISKLEKELKNLQEVSNSIINNIIIINDNFIKQNNMPMVTLKNYTESQYPILFKLIKQKNPKIITQQTKTQFHNYNYMNFELGSEENSLHGQTESANAEISSSNNPKGYVNLHKNNTTNTPKFVTDKGSISNPYFNATNSKLIPPFLKIRPHPSTYTTLQNIHGDYSDKSNKYCENSSDI</sequence>
<name>A0AAN7ZTG7_9SACH</name>
<feature type="coiled-coil region" evidence="1">
    <location>
        <begin position="112"/>
        <end position="139"/>
    </location>
</feature>
<dbReference type="AlphaFoldDB" id="A0AAN7ZTG7"/>
<evidence type="ECO:0000313" key="2">
    <source>
        <dbReference type="EMBL" id="KAK5782309.1"/>
    </source>
</evidence>
<gene>
    <name evidence="2" type="ORF">RI543_000243</name>
</gene>
<accession>A0AAN7ZTG7</accession>
<reference evidence="3" key="1">
    <citation type="submission" date="2023-07" db="EMBL/GenBank/DDBJ databases">
        <title>A draft genome of Kazachstania heterogenica Y-27499.</title>
        <authorList>
            <person name="Donic C."/>
            <person name="Kralova J.S."/>
            <person name="Fidel L."/>
            <person name="Ben-Dor S."/>
            <person name="Jung S."/>
        </authorList>
    </citation>
    <scope>NUCLEOTIDE SEQUENCE [LARGE SCALE GENOMIC DNA]</scope>
    <source>
        <strain evidence="3">Y27499</strain>
    </source>
</reference>
<evidence type="ECO:0000256" key="1">
    <source>
        <dbReference type="SAM" id="Coils"/>
    </source>
</evidence>
<keyword evidence="1" id="KW-0175">Coiled coil</keyword>
<keyword evidence="3" id="KW-1185">Reference proteome</keyword>
<organism evidence="2 3">
    <name type="scientific">Arxiozyma heterogenica</name>
    <dbReference type="NCBI Taxonomy" id="278026"/>
    <lineage>
        <taxon>Eukaryota</taxon>
        <taxon>Fungi</taxon>
        <taxon>Dikarya</taxon>
        <taxon>Ascomycota</taxon>
        <taxon>Saccharomycotina</taxon>
        <taxon>Saccharomycetes</taxon>
        <taxon>Saccharomycetales</taxon>
        <taxon>Saccharomycetaceae</taxon>
        <taxon>Arxiozyma</taxon>
    </lineage>
</organism>
<proteinExistence type="predicted"/>
<evidence type="ECO:0000313" key="3">
    <source>
        <dbReference type="Proteomes" id="UP001306508"/>
    </source>
</evidence>